<dbReference type="InterPro" id="IPR032466">
    <property type="entry name" value="Metal_Hydrolase"/>
</dbReference>
<gene>
    <name evidence="1" type="ORF">DESPIGER_1785</name>
</gene>
<dbReference type="RefSeq" id="WP_144277378.1">
    <property type="nucleotide sequence ID" value="NZ_CALUWT010000004.1"/>
</dbReference>
<dbReference type="OrthoDB" id="9777673at2"/>
<name>A0A1K1LFW9_9BACT</name>
<evidence type="ECO:0000313" key="2">
    <source>
        <dbReference type="Proteomes" id="UP000186323"/>
    </source>
</evidence>
<dbReference type="AlphaFoldDB" id="A0A1K1LFW9"/>
<organism evidence="1 2">
    <name type="scientific">Desulfovibrio piger</name>
    <dbReference type="NCBI Taxonomy" id="901"/>
    <lineage>
        <taxon>Bacteria</taxon>
        <taxon>Pseudomonadati</taxon>
        <taxon>Thermodesulfobacteriota</taxon>
        <taxon>Desulfovibrionia</taxon>
        <taxon>Desulfovibrionales</taxon>
        <taxon>Desulfovibrionaceae</taxon>
        <taxon>Desulfovibrio</taxon>
    </lineage>
</organism>
<dbReference type="Gene3D" id="3.20.20.140">
    <property type="entry name" value="Metal-dependent hydrolases"/>
    <property type="match status" value="1"/>
</dbReference>
<dbReference type="Proteomes" id="UP000186323">
    <property type="component" value="Chromosome I"/>
</dbReference>
<dbReference type="KEGG" id="dpg:DESPIGER_1785"/>
<accession>A0A1K1LFW9</accession>
<protein>
    <submittedName>
        <fullName evidence="1">Uncharacterized protein</fullName>
    </submittedName>
</protein>
<evidence type="ECO:0000313" key="1">
    <source>
        <dbReference type="EMBL" id="SFV73615.1"/>
    </source>
</evidence>
<sequence>MAAILDKFPKLRVCAAHLGGFRQRKYALDVLADRNVWMDTSSCM</sequence>
<dbReference type="EMBL" id="LT630450">
    <property type="protein sequence ID" value="SFV73615.1"/>
    <property type="molecule type" value="Genomic_DNA"/>
</dbReference>
<keyword evidence="2" id="KW-1185">Reference proteome</keyword>
<dbReference type="SUPFAM" id="SSF51556">
    <property type="entry name" value="Metallo-dependent hydrolases"/>
    <property type="match status" value="1"/>
</dbReference>
<proteinExistence type="predicted"/>
<reference evidence="2" key="1">
    <citation type="submission" date="2016-10" db="EMBL/GenBank/DDBJ databases">
        <authorList>
            <person name="Wegmann U."/>
        </authorList>
    </citation>
    <scope>NUCLEOTIDE SEQUENCE [LARGE SCALE GENOMIC DNA]</scope>
</reference>